<dbReference type="InterPro" id="IPR015093">
    <property type="entry name" value="Card1_endonucl_dom"/>
</dbReference>
<sequence>MSEKVMLVLIGGRSAVPAITGVLQFLNDVDKIKFLLCEGEQYLQYQKNVETVIKQERQDLFYNNENDLKSVDPNNFDQVYLTVEKLCQDVVEIKYVNLTSVPQTMAISVYSYVQKKYKDILVFSVNTDKSQIIPLVFGSQTLPFNKRLTVENYIAMYGFNIFKKNKKYENNNNLEALLEYIVDHIEYSVQILSLIRRIAGEDIRPPKGVKISEKELSKLELSSEKLELFLKKLEEFKIINNLQISSKNINFKLETKENYAFLKGNWLEIFTYYSAKQCKFDSVEMGVELDNYRGEVDVFCVNNANAMICECKTGQKLDSDDLSILNSKAEKLGGNYCIKLFITSECELDEKFVNQAKNNRIVLVSGNQLTDINKILTDEMQNPTYPRR</sequence>
<dbReference type="InterPro" id="IPR011335">
    <property type="entry name" value="Restrct_endonuc-II-like"/>
</dbReference>
<protein>
    <submittedName>
        <fullName evidence="2">DUF1887 family CARF protein</fullName>
    </submittedName>
</protein>
<gene>
    <name evidence="2" type="ORF">WJM97_18235</name>
</gene>
<dbReference type="InterPro" id="IPR011856">
    <property type="entry name" value="tRNA_endonuc-like_dom_sf"/>
</dbReference>
<reference evidence="2 3" key="1">
    <citation type="submission" date="2024-04" db="EMBL/GenBank/DDBJ databases">
        <title>Okeanomitos corallinicola gen. &amp; sp. nov. (Nostocales, Cyanobacteria), a new toxic marine heterocyst-forming cyanobacterium from a coral reef.</title>
        <authorList>
            <person name="Li H."/>
            <person name="Li R."/>
            <person name="Kang J."/>
            <person name="Hii K.S."/>
            <person name="Mohamed H.F."/>
            <person name="Xu X."/>
            <person name="Luo Z."/>
        </authorList>
    </citation>
    <scope>NUCLEOTIDE SEQUENCE [LARGE SCALE GENOMIC DNA]</scope>
    <source>
        <strain evidence="2 3">TIOX110</strain>
    </source>
</reference>
<accession>A0ABZ2USB1</accession>
<evidence type="ECO:0000313" key="3">
    <source>
        <dbReference type="Proteomes" id="UP001483337"/>
    </source>
</evidence>
<proteinExistence type="predicted"/>
<keyword evidence="3" id="KW-1185">Reference proteome</keyword>
<feature type="domain" description="Card1 endonuclease" evidence="1">
    <location>
        <begin position="256"/>
        <end position="379"/>
    </location>
</feature>
<dbReference type="EMBL" id="CP150886">
    <property type="protein sequence ID" value="WZB87300.1"/>
    <property type="molecule type" value="Genomic_DNA"/>
</dbReference>
<dbReference type="Proteomes" id="UP001483337">
    <property type="component" value="Chromosome"/>
</dbReference>
<evidence type="ECO:0000259" key="1">
    <source>
        <dbReference type="Pfam" id="PF09002"/>
    </source>
</evidence>
<evidence type="ECO:0000313" key="2">
    <source>
        <dbReference type="EMBL" id="WZB87300.1"/>
    </source>
</evidence>
<dbReference type="RefSeq" id="WP_353930214.1">
    <property type="nucleotide sequence ID" value="NZ_CP150886.1"/>
</dbReference>
<name>A0ABZ2USB1_9CYAN</name>
<dbReference type="SUPFAM" id="SSF52980">
    <property type="entry name" value="Restriction endonuclease-like"/>
    <property type="match status" value="1"/>
</dbReference>
<organism evidence="2 3">
    <name type="scientific">Okeanomitos corallinicola TIOX110</name>
    <dbReference type="NCBI Taxonomy" id="3133117"/>
    <lineage>
        <taxon>Bacteria</taxon>
        <taxon>Bacillati</taxon>
        <taxon>Cyanobacteriota</taxon>
        <taxon>Cyanophyceae</taxon>
        <taxon>Nostocales</taxon>
        <taxon>Aphanizomenonaceae</taxon>
        <taxon>Okeanomitos</taxon>
    </lineage>
</organism>
<dbReference type="Pfam" id="PF09002">
    <property type="entry name" value="Card1_endonuc"/>
    <property type="match status" value="1"/>
</dbReference>
<dbReference type="Gene3D" id="3.40.1350.10">
    <property type="match status" value="1"/>
</dbReference>